<dbReference type="InterPro" id="IPR012944">
    <property type="entry name" value="SusD_RagB_dom"/>
</dbReference>
<comment type="subcellular location">
    <subcellularLocation>
        <location evidence="1">Cell outer membrane</location>
    </subcellularLocation>
</comment>
<dbReference type="AlphaFoldDB" id="A0A2S1LID0"/>
<evidence type="ECO:0000259" key="7">
    <source>
        <dbReference type="Pfam" id="PF07980"/>
    </source>
</evidence>
<organism evidence="9 10">
    <name type="scientific">Flavobacterium faecale</name>
    <dbReference type="NCBI Taxonomy" id="1355330"/>
    <lineage>
        <taxon>Bacteria</taxon>
        <taxon>Pseudomonadati</taxon>
        <taxon>Bacteroidota</taxon>
        <taxon>Flavobacteriia</taxon>
        <taxon>Flavobacteriales</taxon>
        <taxon>Flavobacteriaceae</taxon>
        <taxon>Flavobacterium</taxon>
    </lineage>
</organism>
<dbReference type="Gene3D" id="1.25.40.390">
    <property type="match status" value="1"/>
</dbReference>
<feature type="domain" description="SusD-like N-terminal" evidence="8">
    <location>
        <begin position="78"/>
        <end position="221"/>
    </location>
</feature>
<evidence type="ECO:0000256" key="4">
    <source>
        <dbReference type="ARBA" id="ARBA00023136"/>
    </source>
</evidence>
<dbReference type="Pfam" id="PF07980">
    <property type="entry name" value="SusD_RagB"/>
    <property type="match status" value="1"/>
</dbReference>
<dbReference type="RefSeq" id="WP_108742135.1">
    <property type="nucleotide sequence ID" value="NZ_CP020918.1"/>
</dbReference>
<gene>
    <name evidence="9" type="ORF">FFWV33_17735</name>
</gene>
<reference evidence="9 10" key="1">
    <citation type="submission" date="2017-04" db="EMBL/GenBank/DDBJ databases">
        <title>Compelte genome sequence of WV33.</title>
        <authorList>
            <person name="Lee P.C."/>
        </authorList>
    </citation>
    <scope>NUCLEOTIDE SEQUENCE [LARGE SCALE GENOMIC DNA]</scope>
    <source>
        <strain evidence="9 10">WV33</strain>
    </source>
</reference>
<keyword evidence="4" id="KW-0472">Membrane</keyword>
<evidence type="ECO:0000256" key="3">
    <source>
        <dbReference type="ARBA" id="ARBA00022729"/>
    </source>
</evidence>
<protein>
    <recommendedName>
        <fullName evidence="11">RagB/SusD family nutrient uptake outer membrane protein</fullName>
    </recommendedName>
</protein>
<feature type="chain" id="PRO_5015614673" description="RagB/SusD family nutrient uptake outer membrane protein" evidence="6">
    <location>
        <begin position="22"/>
        <end position="510"/>
    </location>
</feature>
<comment type="similarity">
    <text evidence="2">Belongs to the SusD family.</text>
</comment>
<dbReference type="KEGG" id="ffa:FFWV33_17735"/>
<dbReference type="GO" id="GO:0009279">
    <property type="term" value="C:cell outer membrane"/>
    <property type="evidence" value="ECO:0007669"/>
    <property type="project" value="UniProtKB-SubCell"/>
</dbReference>
<evidence type="ECO:0000313" key="9">
    <source>
        <dbReference type="EMBL" id="AWG23236.1"/>
    </source>
</evidence>
<dbReference type="InterPro" id="IPR011990">
    <property type="entry name" value="TPR-like_helical_dom_sf"/>
</dbReference>
<sequence>MKNSTKYFVLLIAVFFTVSCSTEFLDNPPEDKLVLDNFYTSDGQILGSGAGLYGRPWFYFNEKFVYGLDTYAGNSSGGYSDLAQFENFAVAANNQFVFEGWQSLFDVVAQSNTLLYNLEKNAGPATTPEVVERVKGEAYFMRATAYFYLVRLFGAVPILNKIEQYTDKVPTYRNNVDDVYKFIINDYKEAYKRLPLATGGSTTEKGRVIKSACDGMLSKVYITLKDYPNAKIYSDNVIKSLDYSLIDDYGLMFNSPTNNNSRESIFSLQWVGCKGYGYGNSAQAYITPTGTITGDYTGWKTFLPSIDLRNAYEANDKRRKATIMLPGDFYPELVTKSGGYTVGPSGFGGSLGFRKYVIGSTVEFANNCPQQTGQNTTMLRYAEVLLINAEAILGTSASTSSADALLSFNKVRTRAGLPSKTSITKNDIFKERRIELVMEGDYWFDLVRRDRAEAINIISNQERGTYSNISLLQVNSKKVTPTASSFVIQIPASELDANPLLRETPVPFQF</sequence>
<dbReference type="PROSITE" id="PS51257">
    <property type="entry name" value="PROKAR_LIPOPROTEIN"/>
    <property type="match status" value="1"/>
</dbReference>
<evidence type="ECO:0000313" key="10">
    <source>
        <dbReference type="Proteomes" id="UP000244527"/>
    </source>
</evidence>
<dbReference type="Proteomes" id="UP000244527">
    <property type="component" value="Chromosome"/>
</dbReference>
<evidence type="ECO:0000259" key="8">
    <source>
        <dbReference type="Pfam" id="PF14322"/>
    </source>
</evidence>
<dbReference type="EMBL" id="CP020918">
    <property type="protein sequence ID" value="AWG23236.1"/>
    <property type="molecule type" value="Genomic_DNA"/>
</dbReference>
<keyword evidence="5" id="KW-0998">Cell outer membrane</keyword>
<evidence type="ECO:0000256" key="6">
    <source>
        <dbReference type="SAM" id="SignalP"/>
    </source>
</evidence>
<dbReference type="SUPFAM" id="SSF48452">
    <property type="entry name" value="TPR-like"/>
    <property type="match status" value="1"/>
</dbReference>
<keyword evidence="10" id="KW-1185">Reference proteome</keyword>
<feature type="signal peptide" evidence="6">
    <location>
        <begin position="1"/>
        <end position="21"/>
    </location>
</feature>
<evidence type="ECO:0008006" key="11">
    <source>
        <dbReference type="Google" id="ProtNLM"/>
    </source>
</evidence>
<dbReference type="CDD" id="cd08977">
    <property type="entry name" value="SusD"/>
    <property type="match status" value="1"/>
</dbReference>
<dbReference type="InterPro" id="IPR033985">
    <property type="entry name" value="SusD-like_N"/>
</dbReference>
<accession>A0A2S1LID0</accession>
<feature type="domain" description="RagB/SusD" evidence="7">
    <location>
        <begin position="263"/>
        <end position="505"/>
    </location>
</feature>
<evidence type="ECO:0000256" key="1">
    <source>
        <dbReference type="ARBA" id="ARBA00004442"/>
    </source>
</evidence>
<proteinExistence type="inferred from homology"/>
<dbReference type="OrthoDB" id="5694214at2"/>
<name>A0A2S1LID0_9FLAO</name>
<evidence type="ECO:0000256" key="2">
    <source>
        <dbReference type="ARBA" id="ARBA00006275"/>
    </source>
</evidence>
<keyword evidence="3 6" id="KW-0732">Signal</keyword>
<evidence type="ECO:0000256" key="5">
    <source>
        <dbReference type="ARBA" id="ARBA00023237"/>
    </source>
</evidence>
<dbReference type="Pfam" id="PF14322">
    <property type="entry name" value="SusD-like_3"/>
    <property type="match status" value="1"/>
</dbReference>